<dbReference type="InterPro" id="IPR032016">
    <property type="entry name" value="MKRN2OS-like"/>
</dbReference>
<dbReference type="Proteomes" id="UP000812440">
    <property type="component" value="Unassembled WGS sequence"/>
</dbReference>
<dbReference type="PANTHER" id="PTHR33963">
    <property type="entry name" value="MKRN2 OPPOSITE STRAND PROTEIN"/>
    <property type="match status" value="1"/>
</dbReference>
<evidence type="ECO:0000313" key="2">
    <source>
        <dbReference type="EMBL" id="KAG8430203.1"/>
    </source>
</evidence>
<keyword evidence="3" id="KW-1185">Reference proteome</keyword>
<evidence type="ECO:0000313" key="3">
    <source>
        <dbReference type="Proteomes" id="UP000812440"/>
    </source>
</evidence>
<feature type="domain" description="MKRN2 opposite strand protein-like C-terminal" evidence="1">
    <location>
        <begin position="15"/>
        <end position="160"/>
    </location>
</feature>
<protein>
    <recommendedName>
        <fullName evidence="1">MKRN2 opposite strand protein-like C-terminal domain-containing protein</fullName>
    </recommendedName>
</protein>
<evidence type="ECO:0000259" key="1">
    <source>
        <dbReference type="Pfam" id="PF16044"/>
    </source>
</evidence>
<dbReference type="PANTHER" id="PTHR33963:SF2">
    <property type="entry name" value="MKRN2 OPPOSITE STRAND PROTEIN"/>
    <property type="match status" value="1"/>
</dbReference>
<dbReference type="EMBL" id="JAACNH010001332">
    <property type="protein sequence ID" value="KAG8430203.1"/>
    <property type="molecule type" value="Genomic_DNA"/>
</dbReference>
<name>A0A8T2IEB5_9PIPI</name>
<dbReference type="OrthoDB" id="10065749at2759"/>
<organism evidence="2 3">
    <name type="scientific">Hymenochirus boettgeri</name>
    <name type="common">Congo dwarf clawed frog</name>
    <dbReference type="NCBI Taxonomy" id="247094"/>
    <lineage>
        <taxon>Eukaryota</taxon>
        <taxon>Metazoa</taxon>
        <taxon>Chordata</taxon>
        <taxon>Craniata</taxon>
        <taxon>Vertebrata</taxon>
        <taxon>Euteleostomi</taxon>
        <taxon>Amphibia</taxon>
        <taxon>Batrachia</taxon>
        <taxon>Anura</taxon>
        <taxon>Pipoidea</taxon>
        <taxon>Pipidae</taxon>
        <taxon>Pipinae</taxon>
        <taxon>Hymenochirus</taxon>
    </lineage>
</organism>
<proteinExistence type="predicted"/>
<dbReference type="Pfam" id="PF16044">
    <property type="entry name" value="DUF4796_C"/>
    <property type="match status" value="1"/>
</dbReference>
<dbReference type="InterPro" id="IPR053921">
    <property type="entry name" value="MKRN2OS-like_C"/>
</dbReference>
<dbReference type="AlphaFoldDB" id="A0A8T2IEB5"/>
<comment type="caution">
    <text evidence="2">The sequence shown here is derived from an EMBL/GenBank/DDBJ whole genome shotgun (WGS) entry which is preliminary data.</text>
</comment>
<feature type="non-terminal residue" evidence="2">
    <location>
        <position position="1"/>
    </location>
</feature>
<accession>A0A8T2IEB5</accession>
<feature type="non-terminal residue" evidence="2">
    <location>
        <position position="171"/>
    </location>
</feature>
<sequence>LWRLEDALSASPAPSQRHSDSCSFVLKPTHGQFLGEYNGISDLHVGITSTKGVVYSYNQCGVDREAAGWEQSVNIRLGPTDQYELIHQWDRYLEDFTAAEQWAAQRYREEDHNCYTFALMFINAVLVLQNKKTFSKEEFTRRFVLPKTRRVSKYLTICKGISQGEFFILPS</sequence>
<reference evidence="2" key="1">
    <citation type="thesis" date="2020" institute="ProQuest LLC" country="789 East Eisenhower Parkway, Ann Arbor, MI, USA">
        <title>Comparative Genomics and Chromosome Evolution.</title>
        <authorList>
            <person name="Mudd A.B."/>
        </authorList>
    </citation>
    <scope>NUCLEOTIDE SEQUENCE</scope>
    <source>
        <strain evidence="2">Female2</strain>
        <tissue evidence="2">Blood</tissue>
    </source>
</reference>
<gene>
    <name evidence="2" type="ORF">GDO86_018258</name>
</gene>